<accession>A0A5B7GRK9</accession>
<dbReference type="GO" id="GO:0007032">
    <property type="term" value="P:endosome organization"/>
    <property type="evidence" value="ECO:0007669"/>
    <property type="project" value="TreeGrafter"/>
</dbReference>
<organism evidence="2 3">
    <name type="scientific">Portunus trituberculatus</name>
    <name type="common">Swimming crab</name>
    <name type="synonym">Neptunus trituberculatus</name>
    <dbReference type="NCBI Taxonomy" id="210409"/>
    <lineage>
        <taxon>Eukaryota</taxon>
        <taxon>Metazoa</taxon>
        <taxon>Ecdysozoa</taxon>
        <taxon>Arthropoda</taxon>
        <taxon>Crustacea</taxon>
        <taxon>Multicrustacea</taxon>
        <taxon>Malacostraca</taxon>
        <taxon>Eumalacostraca</taxon>
        <taxon>Eucarida</taxon>
        <taxon>Decapoda</taxon>
        <taxon>Pleocyemata</taxon>
        <taxon>Brachyura</taxon>
        <taxon>Eubrachyura</taxon>
        <taxon>Portunoidea</taxon>
        <taxon>Portunidae</taxon>
        <taxon>Portuninae</taxon>
        <taxon>Portunus</taxon>
    </lineage>
</organism>
<dbReference type="PANTHER" id="PTHR22902">
    <property type="entry name" value="SESQUIPEDALIAN"/>
    <property type="match status" value="1"/>
</dbReference>
<dbReference type="GO" id="GO:0005769">
    <property type="term" value="C:early endosome"/>
    <property type="evidence" value="ECO:0007669"/>
    <property type="project" value="TreeGrafter"/>
</dbReference>
<reference evidence="2 3" key="1">
    <citation type="submission" date="2019-05" db="EMBL/GenBank/DDBJ databases">
        <title>Another draft genome of Portunus trituberculatus and its Hox gene families provides insights of decapod evolution.</title>
        <authorList>
            <person name="Jeong J.-H."/>
            <person name="Song I."/>
            <person name="Kim S."/>
            <person name="Choi T."/>
            <person name="Kim D."/>
            <person name="Ryu S."/>
            <person name="Kim W."/>
        </authorList>
    </citation>
    <scope>NUCLEOTIDE SEQUENCE [LARGE SCALE GENOMIC DNA]</scope>
    <source>
        <tissue evidence="2">Muscle</tissue>
    </source>
</reference>
<evidence type="ECO:0000313" key="3">
    <source>
        <dbReference type="Proteomes" id="UP000324222"/>
    </source>
</evidence>
<name>A0A5B7GRK9_PORTR</name>
<dbReference type="PROSITE" id="PS50003">
    <property type="entry name" value="PH_DOMAIN"/>
    <property type="match status" value="1"/>
</dbReference>
<dbReference type="SUPFAM" id="SSF50729">
    <property type="entry name" value="PH domain-like"/>
    <property type="match status" value="1"/>
</dbReference>
<dbReference type="InterPro" id="IPR011993">
    <property type="entry name" value="PH-like_dom_sf"/>
</dbReference>
<dbReference type="InterPro" id="IPR045188">
    <property type="entry name" value="Boi1/Boi2-like"/>
</dbReference>
<dbReference type="Gene3D" id="2.30.29.30">
    <property type="entry name" value="Pleckstrin-homology domain (PH domain)/Phosphotyrosine-binding domain (PTB)"/>
    <property type="match status" value="1"/>
</dbReference>
<dbReference type="EMBL" id="VSRR010017327">
    <property type="protein sequence ID" value="MPC60243.1"/>
    <property type="molecule type" value="Genomic_DNA"/>
</dbReference>
<protein>
    <submittedName>
        <fullName evidence="2">Sesquipedalian-1</fullName>
    </submittedName>
</protein>
<comment type="caution">
    <text evidence="2">The sequence shown here is derived from an EMBL/GenBank/DDBJ whole genome shotgun (WGS) entry which is preliminary data.</text>
</comment>
<dbReference type="Pfam" id="PF00169">
    <property type="entry name" value="PH"/>
    <property type="match status" value="1"/>
</dbReference>
<dbReference type="InterPro" id="IPR001849">
    <property type="entry name" value="PH_domain"/>
</dbReference>
<dbReference type="GO" id="GO:0005802">
    <property type="term" value="C:trans-Golgi network"/>
    <property type="evidence" value="ECO:0007669"/>
    <property type="project" value="TreeGrafter"/>
</dbReference>
<dbReference type="GO" id="GO:0055037">
    <property type="term" value="C:recycling endosome"/>
    <property type="evidence" value="ECO:0007669"/>
    <property type="project" value="TreeGrafter"/>
</dbReference>
<keyword evidence="3" id="KW-1185">Reference proteome</keyword>
<dbReference type="GO" id="GO:0042147">
    <property type="term" value="P:retrograde transport, endosome to Golgi"/>
    <property type="evidence" value="ECO:0007669"/>
    <property type="project" value="TreeGrafter"/>
</dbReference>
<dbReference type="PANTHER" id="PTHR22902:SF53">
    <property type="entry name" value="INOSITOL PHOSPHATASE INTERACTING PROTEIN, ISOFORM A"/>
    <property type="match status" value="1"/>
</dbReference>
<gene>
    <name evidence="2" type="primary">FAM109A_1</name>
    <name evidence="2" type="ORF">E2C01_054282</name>
</gene>
<feature type="domain" description="PH" evidence="1">
    <location>
        <begin position="64"/>
        <end position="130"/>
    </location>
</feature>
<dbReference type="Proteomes" id="UP000324222">
    <property type="component" value="Unassembled WGS sequence"/>
</dbReference>
<proteinExistence type="predicted"/>
<dbReference type="GO" id="GO:0001881">
    <property type="term" value="P:receptor recycling"/>
    <property type="evidence" value="ECO:0007669"/>
    <property type="project" value="TreeGrafter"/>
</dbReference>
<evidence type="ECO:0000259" key="1">
    <source>
        <dbReference type="PROSITE" id="PS50003"/>
    </source>
</evidence>
<sequence length="130" mass="14587">MITSPSLPRGLAPVCPVRTCWRTVLRVGGLEVKREDRHSLGFSVAGNMKINEKNLCAYSVSPTLIDKEGYLLKKGEVNKNFQRRWFVLKGNLLFYFEKKGDREPIGVIILEGCTIGQCSDGAWVELCIVI</sequence>
<dbReference type="AlphaFoldDB" id="A0A5B7GRK9"/>
<evidence type="ECO:0000313" key="2">
    <source>
        <dbReference type="EMBL" id="MPC60243.1"/>
    </source>
</evidence>
<dbReference type="GO" id="GO:0005829">
    <property type="term" value="C:cytosol"/>
    <property type="evidence" value="ECO:0007669"/>
    <property type="project" value="GOC"/>
</dbReference>
<dbReference type="OrthoDB" id="10261837at2759"/>